<dbReference type="HOGENOM" id="CLU_030368_0_0_1"/>
<dbReference type="EMBL" id="KB908877">
    <property type="protein sequence ID" value="EOA80971.1"/>
    <property type="molecule type" value="Genomic_DNA"/>
</dbReference>
<evidence type="ECO:0000313" key="4">
    <source>
        <dbReference type="Proteomes" id="UP000016935"/>
    </source>
</evidence>
<reference evidence="3 4" key="2">
    <citation type="journal article" date="2013" name="PLoS Genet.">
        <title>Comparative genome structure, secondary metabolite, and effector coding capacity across Cochliobolus pathogens.</title>
        <authorList>
            <person name="Condon B.J."/>
            <person name="Leng Y."/>
            <person name="Wu D."/>
            <person name="Bushley K.E."/>
            <person name="Ohm R.A."/>
            <person name="Otillar R."/>
            <person name="Martin J."/>
            <person name="Schackwitz W."/>
            <person name="Grimwood J."/>
            <person name="MohdZainudin N."/>
            <person name="Xue C."/>
            <person name="Wang R."/>
            <person name="Manning V.A."/>
            <person name="Dhillon B."/>
            <person name="Tu Z.J."/>
            <person name="Steffenson B.J."/>
            <person name="Salamov A."/>
            <person name="Sun H."/>
            <person name="Lowry S."/>
            <person name="LaButti K."/>
            <person name="Han J."/>
            <person name="Copeland A."/>
            <person name="Lindquist E."/>
            <person name="Barry K."/>
            <person name="Schmutz J."/>
            <person name="Baker S.E."/>
            <person name="Ciuffetti L.M."/>
            <person name="Grigoriev I.V."/>
            <person name="Zhong S."/>
            <person name="Turgeon B.G."/>
        </authorList>
    </citation>
    <scope>NUCLEOTIDE SEQUENCE [LARGE SCALE GENOMIC DNA]</scope>
    <source>
        <strain evidence="4">28A</strain>
    </source>
</reference>
<dbReference type="InterPro" id="IPR051959">
    <property type="entry name" value="PAK1-Kinase_Regulator"/>
</dbReference>
<dbReference type="Proteomes" id="UP000016935">
    <property type="component" value="Unassembled WGS sequence"/>
</dbReference>
<dbReference type="eggNOG" id="KOG0294">
    <property type="taxonomic scope" value="Eukaryota"/>
</dbReference>
<feature type="compositionally biased region" description="Low complexity" evidence="2">
    <location>
        <begin position="391"/>
        <end position="401"/>
    </location>
</feature>
<dbReference type="PROSITE" id="PS50082">
    <property type="entry name" value="WD_REPEATS_2"/>
    <property type="match status" value="1"/>
</dbReference>
<accession>R0I606</accession>
<feature type="region of interest" description="Disordered" evidence="2">
    <location>
        <begin position="470"/>
        <end position="489"/>
    </location>
</feature>
<dbReference type="RefSeq" id="XP_008031541.1">
    <property type="nucleotide sequence ID" value="XM_008033350.1"/>
</dbReference>
<dbReference type="Gene3D" id="2.130.10.10">
    <property type="entry name" value="YVTN repeat-like/Quinoprotein amine dehydrogenase"/>
    <property type="match status" value="2"/>
</dbReference>
<feature type="region of interest" description="Disordered" evidence="2">
    <location>
        <begin position="538"/>
        <end position="559"/>
    </location>
</feature>
<gene>
    <name evidence="3" type="ORF">SETTUDRAFT_124371</name>
</gene>
<dbReference type="GeneID" id="19395940"/>
<organism evidence="3 4">
    <name type="scientific">Exserohilum turcicum (strain 28A)</name>
    <name type="common">Northern leaf blight fungus</name>
    <name type="synonym">Setosphaeria turcica</name>
    <dbReference type="NCBI Taxonomy" id="671987"/>
    <lineage>
        <taxon>Eukaryota</taxon>
        <taxon>Fungi</taxon>
        <taxon>Dikarya</taxon>
        <taxon>Ascomycota</taxon>
        <taxon>Pezizomycotina</taxon>
        <taxon>Dothideomycetes</taxon>
        <taxon>Pleosporomycetidae</taxon>
        <taxon>Pleosporales</taxon>
        <taxon>Pleosporineae</taxon>
        <taxon>Pleosporaceae</taxon>
        <taxon>Exserohilum</taxon>
    </lineage>
</organism>
<dbReference type="PANTHER" id="PTHR44675:SF1">
    <property type="entry name" value="P21-ACTIVATED PROTEIN KINASE-INTERACTING PROTEIN 1"/>
    <property type="match status" value="1"/>
</dbReference>
<proteinExistence type="predicted"/>
<keyword evidence="4" id="KW-1185">Reference proteome</keyword>
<dbReference type="InterPro" id="IPR036322">
    <property type="entry name" value="WD40_repeat_dom_sf"/>
</dbReference>
<name>R0I606_EXST2</name>
<sequence length="559" mass="59720">MAKRKREAPESAAAAKALKSRKDDVASTPKQPAPQDIAIRKRREPAVTRKAAAEKATQVNGDAANGDSPPDTISIQVVTGSYERVLHGFAASIPGSLLAAEHASTSEAERPKVDFTDTFLFNAHASAIRCMAISPLSDETSKVTLATGSTDERINLYSISTAPPPASSKLQPKLPSLSGGSITENPKNKELGSLLHHSSNITALYFPTRSKLLSSAEDSTIAIVRTRDWTALSTIKAPIPKPQGRPSGDTAGPGEVPSGINDFAVHPSMKLMLSVGKGEKCMRLWNLVTGKKAGVLNFDRSILAAVGEGRFSSGEARRVIWDPEGEEFALGFDRALVVFTIDSKPKAKIAPFPRSKIHQMAYLPETLQQPNILLVSTEDGRVLVYDTSATDASSSTDQQQQHNAFAKSKQQDTTIPPAKLIAQIGGPAAGITSRIKDFELVPLSPHSCMLVTASSDGTVRLWALHTSELDTSNQQQQQQQQQKDSVPAAATTAAKGFSAPSIGSLLASYSTGTRITCLKAFPLTGDPDDADDDAVLLQRRKQEAESSSDDDDDDDDDEK</sequence>
<evidence type="ECO:0000256" key="1">
    <source>
        <dbReference type="PROSITE-ProRule" id="PRU00221"/>
    </source>
</evidence>
<dbReference type="InterPro" id="IPR001680">
    <property type="entry name" value="WD40_rpt"/>
</dbReference>
<dbReference type="PANTHER" id="PTHR44675">
    <property type="entry name" value="PAK1 INTERACTING PROTEIN 1"/>
    <property type="match status" value="1"/>
</dbReference>
<feature type="compositionally biased region" description="Acidic residues" evidence="2">
    <location>
        <begin position="546"/>
        <end position="559"/>
    </location>
</feature>
<feature type="compositionally biased region" description="Basic and acidic residues" evidence="2">
    <location>
        <begin position="44"/>
        <end position="53"/>
    </location>
</feature>
<dbReference type="STRING" id="671987.R0I606"/>
<dbReference type="OrthoDB" id="308449at2759"/>
<dbReference type="InterPro" id="IPR015943">
    <property type="entry name" value="WD40/YVTN_repeat-like_dom_sf"/>
</dbReference>
<reference evidence="3 4" key="1">
    <citation type="journal article" date="2012" name="PLoS Pathog.">
        <title>Diverse lifestyles and strategies of plant pathogenesis encoded in the genomes of eighteen Dothideomycetes fungi.</title>
        <authorList>
            <person name="Ohm R.A."/>
            <person name="Feau N."/>
            <person name="Henrissat B."/>
            <person name="Schoch C.L."/>
            <person name="Horwitz B.A."/>
            <person name="Barry K.W."/>
            <person name="Condon B.J."/>
            <person name="Copeland A.C."/>
            <person name="Dhillon B."/>
            <person name="Glaser F."/>
            <person name="Hesse C.N."/>
            <person name="Kosti I."/>
            <person name="LaButti K."/>
            <person name="Lindquist E.A."/>
            <person name="Lucas S."/>
            <person name="Salamov A.A."/>
            <person name="Bradshaw R.E."/>
            <person name="Ciuffetti L."/>
            <person name="Hamelin R.C."/>
            <person name="Kema G.H.J."/>
            <person name="Lawrence C."/>
            <person name="Scott J.A."/>
            <person name="Spatafora J.W."/>
            <person name="Turgeon B.G."/>
            <person name="de Wit P.J.G.M."/>
            <person name="Zhong S."/>
            <person name="Goodwin S.B."/>
            <person name="Grigoriev I.V."/>
        </authorList>
    </citation>
    <scope>NUCLEOTIDE SEQUENCE [LARGE SCALE GENOMIC DNA]</scope>
    <source>
        <strain evidence="4">28A</strain>
    </source>
</reference>
<feature type="region of interest" description="Disordered" evidence="2">
    <location>
        <begin position="391"/>
        <end position="412"/>
    </location>
</feature>
<evidence type="ECO:0000256" key="2">
    <source>
        <dbReference type="SAM" id="MobiDB-lite"/>
    </source>
</evidence>
<keyword evidence="1" id="KW-0853">WD repeat</keyword>
<dbReference type="Pfam" id="PF00400">
    <property type="entry name" value="WD40"/>
    <property type="match status" value="3"/>
</dbReference>
<dbReference type="AlphaFoldDB" id="R0I606"/>
<feature type="repeat" description="WD" evidence="1">
    <location>
        <begin position="441"/>
        <end position="472"/>
    </location>
</feature>
<dbReference type="SUPFAM" id="SSF50978">
    <property type="entry name" value="WD40 repeat-like"/>
    <property type="match status" value="1"/>
</dbReference>
<feature type="region of interest" description="Disordered" evidence="2">
    <location>
        <begin position="1"/>
        <end position="72"/>
    </location>
</feature>
<protein>
    <submittedName>
        <fullName evidence="3">Uncharacterized protein</fullName>
    </submittedName>
</protein>
<evidence type="ECO:0000313" key="3">
    <source>
        <dbReference type="EMBL" id="EOA80971.1"/>
    </source>
</evidence>
<dbReference type="SMART" id="SM00320">
    <property type="entry name" value="WD40"/>
    <property type="match status" value="5"/>
</dbReference>
<feature type="compositionally biased region" description="Low complexity" evidence="2">
    <location>
        <begin position="474"/>
        <end position="489"/>
    </location>
</feature>